<keyword evidence="3" id="KW-1185">Reference proteome</keyword>
<dbReference type="EMBL" id="JBJQOH010000007">
    <property type="protein sequence ID" value="KAL3678106.1"/>
    <property type="molecule type" value="Genomic_DNA"/>
</dbReference>
<feature type="region of interest" description="Disordered" evidence="1">
    <location>
        <begin position="17"/>
        <end position="60"/>
    </location>
</feature>
<accession>A0ABD3GHM1</accession>
<dbReference type="AlphaFoldDB" id="A0ABD3GHM1"/>
<feature type="compositionally biased region" description="Basic and acidic residues" evidence="1">
    <location>
        <begin position="49"/>
        <end position="60"/>
    </location>
</feature>
<dbReference type="Proteomes" id="UP001633002">
    <property type="component" value="Unassembled WGS sequence"/>
</dbReference>
<proteinExistence type="predicted"/>
<evidence type="ECO:0000256" key="1">
    <source>
        <dbReference type="SAM" id="MobiDB-lite"/>
    </source>
</evidence>
<gene>
    <name evidence="2" type="ORF">R1sor_021062</name>
</gene>
<reference evidence="2 3" key="1">
    <citation type="submission" date="2024-09" db="EMBL/GenBank/DDBJ databases">
        <title>Chromosome-scale assembly of Riccia sorocarpa.</title>
        <authorList>
            <person name="Paukszto L."/>
        </authorList>
    </citation>
    <scope>NUCLEOTIDE SEQUENCE [LARGE SCALE GENOMIC DNA]</scope>
    <source>
        <strain evidence="2">LP-2024</strain>
        <tissue evidence="2">Aerial parts of the thallus</tissue>
    </source>
</reference>
<organism evidence="2 3">
    <name type="scientific">Riccia sorocarpa</name>
    <dbReference type="NCBI Taxonomy" id="122646"/>
    <lineage>
        <taxon>Eukaryota</taxon>
        <taxon>Viridiplantae</taxon>
        <taxon>Streptophyta</taxon>
        <taxon>Embryophyta</taxon>
        <taxon>Marchantiophyta</taxon>
        <taxon>Marchantiopsida</taxon>
        <taxon>Marchantiidae</taxon>
        <taxon>Marchantiales</taxon>
        <taxon>Ricciaceae</taxon>
        <taxon>Riccia</taxon>
    </lineage>
</organism>
<sequence length="113" mass="13020">MEVDQRMGVTFQRREARAYGKKMGRCNNMGHDHVARTKVTGPEIGPRTGKKEEEDKQEDNLVAKDLSSKQAVHRTEEALMWRLREKWLSIDDAQEPDSEESLCIQDEVMGMIT</sequence>
<comment type="caution">
    <text evidence="2">The sequence shown here is derived from an EMBL/GenBank/DDBJ whole genome shotgun (WGS) entry which is preliminary data.</text>
</comment>
<evidence type="ECO:0000313" key="3">
    <source>
        <dbReference type="Proteomes" id="UP001633002"/>
    </source>
</evidence>
<name>A0ABD3GHM1_9MARC</name>
<evidence type="ECO:0000313" key="2">
    <source>
        <dbReference type="EMBL" id="KAL3678106.1"/>
    </source>
</evidence>
<protein>
    <submittedName>
        <fullName evidence="2">Uncharacterized protein</fullName>
    </submittedName>
</protein>